<evidence type="ECO:0000256" key="2">
    <source>
        <dbReference type="ARBA" id="ARBA00022827"/>
    </source>
</evidence>
<feature type="compositionally biased region" description="Basic and acidic residues" evidence="6">
    <location>
        <begin position="549"/>
        <end position="568"/>
    </location>
</feature>
<feature type="binding site" evidence="4">
    <location>
        <position position="227"/>
    </location>
    <ligand>
        <name>FAD</name>
        <dbReference type="ChEBI" id="CHEBI:57692"/>
    </ligand>
</feature>
<comment type="cofactor">
    <cofactor evidence="4">
        <name>FAD</name>
        <dbReference type="ChEBI" id="CHEBI:57692"/>
    </cofactor>
    <text evidence="4">Binds 1 FAD per subunit.</text>
</comment>
<proteinExistence type="inferred from homology"/>
<dbReference type="SUPFAM" id="SSF52425">
    <property type="entry name" value="Cryptochrome/photolyase, N-terminal domain"/>
    <property type="match status" value="1"/>
</dbReference>
<dbReference type="Gene3D" id="1.25.40.80">
    <property type="match status" value="1"/>
</dbReference>
<evidence type="ECO:0000256" key="6">
    <source>
        <dbReference type="SAM" id="MobiDB-lite"/>
    </source>
</evidence>
<protein>
    <submittedName>
        <fullName evidence="8">Deoxyribodipyrimidine photolyase</fullName>
        <ecNumber evidence="8">4.1.99.3</ecNumber>
    </submittedName>
</protein>
<reference evidence="8 9" key="1">
    <citation type="submission" date="2013-05" db="EMBL/GenBank/DDBJ databases">
        <title>Draft genome sequence of Rubidibacter lacunae KORDI 51-2.</title>
        <authorList>
            <person name="Choi D.H."/>
            <person name="Noh J.H."/>
            <person name="Kwon K.-K."/>
            <person name="Lee J.-H."/>
            <person name="Ryu J.-Y."/>
        </authorList>
    </citation>
    <scope>NUCLEOTIDE SEQUENCE [LARGE SCALE GENOMIC DNA]</scope>
    <source>
        <strain evidence="8 9">KORDI 51-2</strain>
    </source>
</reference>
<evidence type="ECO:0000256" key="3">
    <source>
        <dbReference type="ARBA" id="ARBA00022991"/>
    </source>
</evidence>
<dbReference type="AlphaFoldDB" id="U5DL39"/>
<feature type="binding site" evidence="4">
    <location>
        <begin position="388"/>
        <end position="390"/>
    </location>
    <ligand>
        <name>FAD</name>
        <dbReference type="ChEBI" id="CHEBI:57692"/>
    </ligand>
</feature>
<dbReference type="InterPro" id="IPR002081">
    <property type="entry name" value="Cryptochrome/DNA_photolyase_1"/>
</dbReference>
<keyword evidence="8" id="KW-0456">Lyase</keyword>
<dbReference type="Gene3D" id="3.40.50.620">
    <property type="entry name" value="HUPs"/>
    <property type="match status" value="1"/>
</dbReference>
<dbReference type="EC" id="4.1.99.3" evidence="8"/>
<feature type="region of interest" description="Disordered" evidence="6">
    <location>
        <begin position="531"/>
        <end position="568"/>
    </location>
</feature>
<dbReference type="InterPro" id="IPR006050">
    <property type="entry name" value="DNA_photolyase_N"/>
</dbReference>
<evidence type="ECO:0000256" key="1">
    <source>
        <dbReference type="ARBA" id="ARBA00022630"/>
    </source>
</evidence>
<dbReference type="Gene3D" id="1.10.579.10">
    <property type="entry name" value="DNA Cyclobutane Dipyrimidine Photolyase, subunit A, domain 3"/>
    <property type="match status" value="1"/>
</dbReference>
<dbReference type="GO" id="GO:0006139">
    <property type="term" value="P:nucleobase-containing compound metabolic process"/>
    <property type="evidence" value="ECO:0007669"/>
    <property type="project" value="UniProtKB-ARBA"/>
</dbReference>
<keyword evidence="3 5" id="KW-0157">Chromophore</keyword>
<dbReference type="EMBL" id="ASSJ01000076">
    <property type="protein sequence ID" value="ERN40440.1"/>
    <property type="molecule type" value="Genomic_DNA"/>
</dbReference>
<sequence>MNGPIHVVWFRRDLRLRDNEAIARAAIGDVPVLPCFVVDPWFYEQPEISAHRVRFLFESLADLDTNLRERGNQLYIFSGTSVAVLQKLTQQLQAQGYRPALFFNRDVQVPYGVDRDRAIARLYREQKLPIHLGLNYFLQPDGDRRSEWRDRYYSYLRQPQHPTPKCIVSPNPLTLDIPQLGIPQLSFADLQQKYAHLWENGTDFFRGGETRAQAALGSFLESRYQGYHWKISHPWLTQRGATSHLSPHLTWGTISTRDAYQRTKARAAELADNPKATFALKQFRDRLRWRDSAAQRLYLDPHCVHHNLYPEFDDCYTETLPTDVHLNRLQAWQNGRTGFPLVDATMRQLRAIGWTNFRMRAMCATFLTINCGISWHHGALHYMNCLVDGDLAIDHWQWQAQAGITNPLAKTFRIYNPTKNLQEKDADLRFVHYWVPELRGYSLPDLLAGRYLGKCNYPAPILDWNATRLINGKRVSDLRAAVRDRLQHDQQHGSSSEYLRAAKAKEITEKYRSAKDEQFRAYKQQELALGLNRPGNADNYLPGNKNHQRTYEQQELTLDRERVEPDES</sequence>
<dbReference type="InterPro" id="IPR018394">
    <property type="entry name" value="DNA_photolyase_1_CS_C"/>
</dbReference>
<evidence type="ECO:0000313" key="9">
    <source>
        <dbReference type="Proteomes" id="UP000016960"/>
    </source>
</evidence>
<dbReference type="InterPro" id="IPR014729">
    <property type="entry name" value="Rossmann-like_a/b/a_fold"/>
</dbReference>
<dbReference type="eggNOG" id="COG0415">
    <property type="taxonomic scope" value="Bacteria"/>
</dbReference>
<dbReference type="RefSeq" id="WP_022608586.1">
    <property type="nucleotide sequence ID" value="NZ_ASSJ01000076.1"/>
</dbReference>
<evidence type="ECO:0000256" key="5">
    <source>
        <dbReference type="RuleBase" id="RU004182"/>
    </source>
</evidence>
<organism evidence="8 9">
    <name type="scientific">Rubidibacter lacunae KORDI 51-2</name>
    <dbReference type="NCBI Taxonomy" id="582515"/>
    <lineage>
        <taxon>Bacteria</taxon>
        <taxon>Bacillati</taxon>
        <taxon>Cyanobacteriota</taxon>
        <taxon>Cyanophyceae</taxon>
        <taxon>Oscillatoriophycideae</taxon>
        <taxon>Chroococcales</taxon>
        <taxon>Aphanothecaceae</taxon>
        <taxon>Rubidibacter</taxon>
    </lineage>
</organism>
<dbReference type="InterPro" id="IPR005101">
    <property type="entry name" value="Cryptochr/Photolyase_FAD-bd"/>
</dbReference>
<dbReference type="PANTHER" id="PTHR11455:SF9">
    <property type="entry name" value="CRYPTOCHROME CIRCADIAN CLOCK 5 ISOFORM X1"/>
    <property type="match status" value="1"/>
</dbReference>
<feature type="binding site" evidence="4">
    <location>
        <begin position="242"/>
        <end position="246"/>
    </location>
    <ligand>
        <name>FAD</name>
        <dbReference type="ChEBI" id="CHEBI:57692"/>
    </ligand>
</feature>
<dbReference type="Pfam" id="PF03441">
    <property type="entry name" value="FAD_binding_7"/>
    <property type="match status" value="1"/>
</dbReference>
<evidence type="ECO:0000313" key="8">
    <source>
        <dbReference type="EMBL" id="ERN40440.1"/>
    </source>
</evidence>
<dbReference type="PRINTS" id="PR00147">
    <property type="entry name" value="DNAPHOTLYASE"/>
</dbReference>
<comment type="similarity">
    <text evidence="5">Belongs to the DNA photolyase family.</text>
</comment>
<dbReference type="STRING" id="582515.KR51_00029810"/>
<comment type="caution">
    <text evidence="8">The sequence shown here is derived from an EMBL/GenBank/DDBJ whole genome shotgun (WGS) entry which is preliminary data.</text>
</comment>
<dbReference type="PROSITE" id="PS51645">
    <property type="entry name" value="PHR_CRY_ALPHA_BETA"/>
    <property type="match status" value="1"/>
</dbReference>
<keyword evidence="9" id="KW-1185">Reference proteome</keyword>
<feature type="binding site" evidence="4">
    <location>
        <position position="283"/>
    </location>
    <ligand>
        <name>FAD</name>
        <dbReference type="ChEBI" id="CHEBI:57692"/>
    </ligand>
</feature>
<evidence type="ECO:0000256" key="4">
    <source>
        <dbReference type="PIRSR" id="PIRSR602081-1"/>
    </source>
</evidence>
<accession>U5DL39</accession>
<dbReference type="GO" id="GO:0009416">
    <property type="term" value="P:response to light stimulus"/>
    <property type="evidence" value="ECO:0007669"/>
    <property type="project" value="TreeGrafter"/>
</dbReference>
<dbReference type="InterPro" id="IPR036155">
    <property type="entry name" value="Crypto/Photolyase_N_sf"/>
</dbReference>
<dbReference type="PANTHER" id="PTHR11455">
    <property type="entry name" value="CRYPTOCHROME"/>
    <property type="match status" value="1"/>
</dbReference>
<dbReference type="InterPro" id="IPR036134">
    <property type="entry name" value="Crypto/Photolyase_FAD-like_sf"/>
</dbReference>
<dbReference type="InParanoid" id="U5DL39"/>
<evidence type="ECO:0000259" key="7">
    <source>
        <dbReference type="PROSITE" id="PS51645"/>
    </source>
</evidence>
<keyword evidence="1 4" id="KW-0285">Flavoprotein</keyword>
<dbReference type="Pfam" id="PF00875">
    <property type="entry name" value="DNA_photolyase"/>
    <property type="match status" value="1"/>
</dbReference>
<dbReference type="Proteomes" id="UP000016960">
    <property type="component" value="Unassembled WGS sequence"/>
</dbReference>
<dbReference type="GO" id="GO:0006950">
    <property type="term" value="P:response to stress"/>
    <property type="evidence" value="ECO:0007669"/>
    <property type="project" value="UniProtKB-ARBA"/>
</dbReference>
<gene>
    <name evidence="8" type="ORF">KR51_00029810</name>
</gene>
<keyword evidence="2 4" id="KW-0274">FAD</keyword>
<dbReference type="SUPFAM" id="SSF48173">
    <property type="entry name" value="Cryptochrome/photolyase FAD-binding domain"/>
    <property type="match status" value="1"/>
</dbReference>
<dbReference type="GO" id="GO:0071949">
    <property type="term" value="F:FAD binding"/>
    <property type="evidence" value="ECO:0007669"/>
    <property type="project" value="TreeGrafter"/>
</dbReference>
<dbReference type="PROSITE" id="PS00394">
    <property type="entry name" value="DNA_PHOTOLYASES_1_1"/>
    <property type="match status" value="1"/>
</dbReference>
<dbReference type="GO" id="GO:0003904">
    <property type="term" value="F:deoxyribodipyrimidine photo-lyase activity"/>
    <property type="evidence" value="ECO:0007669"/>
    <property type="project" value="UniProtKB-EC"/>
</dbReference>
<dbReference type="PATRIC" id="fig|582515.4.peg.3348"/>
<feature type="domain" description="Photolyase/cryptochrome alpha/beta" evidence="7">
    <location>
        <begin position="4"/>
        <end position="138"/>
    </location>
</feature>
<name>U5DL39_9CHRO</name>
<dbReference type="GO" id="GO:0003677">
    <property type="term" value="F:DNA binding"/>
    <property type="evidence" value="ECO:0007669"/>
    <property type="project" value="TreeGrafter"/>
</dbReference>